<dbReference type="Proteomes" id="UP000184063">
    <property type="component" value="Unassembled WGS sequence"/>
</dbReference>
<evidence type="ECO:0000313" key="2">
    <source>
        <dbReference type="EMBL" id="OJZ79591.1"/>
    </source>
</evidence>
<dbReference type="AlphaFoldDB" id="A0A1M3SYP1"/>
<dbReference type="Pfam" id="PF11001">
    <property type="entry name" value="AFUB_07903_YDR124W_hel"/>
    <property type="match status" value="1"/>
</dbReference>
<proteinExistence type="predicted"/>
<dbReference type="VEuPathDB" id="FungiDB:ASPFODRAFT_592606"/>
<sequence>MDHLWRFGRMVEHVLDIRDRQDAYHNCPSDSNRTIPIRHLHLPLLIPGTHTSTISDQSIVDLGQTMLSAAPSSDMDQPNQYCTFYSEQFRKLRFWSLETTAWAIIEYIEPTKASTYPYGGKGPGWWPPYVSHQRPRYLKKEGTIKLLLFLLCELYQQGLRIIHWKDAMRSVSLDDQSHTILEGIFYLRGIEEKQLEECSGKAYRDTGSEHPKQSAKQRRLTESSLVFTDYVLLAINESGKYIRSSTINFRDVIDINSEKKFRLEVIKNRMQQKSDTTCSRVLSVKQICSLLSRTEHKGQSTILWEA</sequence>
<accession>A0A1M3SYP1</accession>
<dbReference type="InterPro" id="IPR021264">
    <property type="entry name" value="AFUB_079030/YDR124W-like"/>
</dbReference>
<dbReference type="InterPro" id="IPR047092">
    <property type="entry name" value="AFUB_07903/YDR124W-like_hel"/>
</dbReference>
<gene>
    <name evidence="2" type="ORF">ASPFODRAFT_592606</name>
</gene>
<organism evidence="2 3">
    <name type="scientific">Aspergillus luchuensis (strain CBS 106.47)</name>
    <dbReference type="NCBI Taxonomy" id="1137211"/>
    <lineage>
        <taxon>Eukaryota</taxon>
        <taxon>Fungi</taxon>
        <taxon>Dikarya</taxon>
        <taxon>Ascomycota</taxon>
        <taxon>Pezizomycotina</taxon>
        <taxon>Eurotiomycetes</taxon>
        <taxon>Eurotiomycetidae</taxon>
        <taxon>Eurotiales</taxon>
        <taxon>Aspergillaceae</taxon>
        <taxon>Aspergillus</taxon>
        <taxon>Aspergillus subgen. Circumdati</taxon>
    </lineage>
</organism>
<name>A0A1M3SYP1_ASPLC</name>
<protein>
    <recommendedName>
        <fullName evidence="1">Subtelomeric hrmA-associated cluster protein AFUB-079030/YDR124W-like helical bundle domain-containing protein</fullName>
    </recommendedName>
</protein>
<dbReference type="PANTHER" id="PTHR36102">
    <property type="entry name" value="CHROMOSOME 10, WHOLE GENOME SHOTGUN SEQUENCE"/>
    <property type="match status" value="1"/>
</dbReference>
<dbReference type="EMBL" id="KV878286">
    <property type="protein sequence ID" value="OJZ79591.1"/>
    <property type="molecule type" value="Genomic_DNA"/>
</dbReference>
<dbReference type="PANTHER" id="PTHR36102:SF1">
    <property type="entry name" value="YDR124W-LIKE HELICAL BUNDLE DOMAIN-CONTAINING PROTEIN"/>
    <property type="match status" value="1"/>
</dbReference>
<reference evidence="3" key="1">
    <citation type="journal article" date="2017" name="Genome Biol.">
        <title>Comparative genomics reveals high biological diversity and specific adaptations in the industrially and medically important fungal genus Aspergillus.</title>
        <authorList>
            <person name="de Vries R.P."/>
            <person name="Riley R."/>
            <person name="Wiebenga A."/>
            <person name="Aguilar-Osorio G."/>
            <person name="Amillis S."/>
            <person name="Uchima C.A."/>
            <person name="Anderluh G."/>
            <person name="Asadollahi M."/>
            <person name="Askin M."/>
            <person name="Barry K."/>
            <person name="Battaglia E."/>
            <person name="Bayram O."/>
            <person name="Benocci T."/>
            <person name="Braus-Stromeyer S.A."/>
            <person name="Caldana C."/>
            <person name="Canovas D."/>
            <person name="Cerqueira G.C."/>
            <person name="Chen F."/>
            <person name="Chen W."/>
            <person name="Choi C."/>
            <person name="Clum A."/>
            <person name="Dos Santos R.A."/>
            <person name="Damasio A.R."/>
            <person name="Diallinas G."/>
            <person name="Emri T."/>
            <person name="Fekete E."/>
            <person name="Flipphi M."/>
            <person name="Freyberg S."/>
            <person name="Gallo A."/>
            <person name="Gournas C."/>
            <person name="Habgood R."/>
            <person name="Hainaut M."/>
            <person name="Harispe M.L."/>
            <person name="Henrissat B."/>
            <person name="Hilden K.S."/>
            <person name="Hope R."/>
            <person name="Hossain A."/>
            <person name="Karabika E."/>
            <person name="Karaffa L."/>
            <person name="Karanyi Z."/>
            <person name="Krasevec N."/>
            <person name="Kuo A."/>
            <person name="Kusch H."/>
            <person name="LaButti K."/>
            <person name="Lagendijk E.L."/>
            <person name="Lapidus A."/>
            <person name="Levasseur A."/>
            <person name="Lindquist E."/>
            <person name="Lipzen A."/>
            <person name="Logrieco A.F."/>
            <person name="MacCabe A."/>
            <person name="Maekelae M.R."/>
            <person name="Malavazi I."/>
            <person name="Melin P."/>
            <person name="Meyer V."/>
            <person name="Mielnichuk N."/>
            <person name="Miskei M."/>
            <person name="Molnar A.P."/>
            <person name="Mule G."/>
            <person name="Ngan C.Y."/>
            <person name="Orejas M."/>
            <person name="Orosz E."/>
            <person name="Ouedraogo J.P."/>
            <person name="Overkamp K.M."/>
            <person name="Park H.-S."/>
            <person name="Perrone G."/>
            <person name="Piumi F."/>
            <person name="Punt P.J."/>
            <person name="Ram A.F."/>
            <person name="Ramon A."/>
            <person name="Rauscher S."/>
            <person name="Record E."/>
            <person name="Riano-Pachon D.M."/>
            <person name="Robert V."/>
            <person name="Roehrig J."/>
            <person name="Ruller R."/>
            <person name="Salamov A."/>
            <person name="Salih N.S."/>
            <person name="Samson R.A."/>
            <person name="Sandor E."/>
            <person name="Sanguinetti M."/>
            <person name="Schuetze T."/>
            <person name="Sepcic K."/>
            <person name="Shelest E."/>
            <person name="Sherlock G."/>
            <person name="Sophianopoulou V."/>
            <person name="Squina F.M."/>
            <person name="Sun H."/>
            <person name="Susca A."/>
            <person name="Todd R.B."/>
            <person name="Tsang A."/>
            <person name="Unkles S.E."/>
            <person name="van de Wiele N."/>
            <person name="van Rossen-Uffink D."/>
            <person name="Oliveira J.V."/>
            <person name="Vesth T.C."/>
            <person name="Visser J."/>
            <person name="Yu J.-H."/>
            <person name="Zhou M."/>
            <person name="Andersen M.R."/>
            <person name="Archer D.B."/>
            <person name="Baker S.E."/>
            <person name="Benoit I."/>
            <person name="Brakhage A.A."/>
            <person name="Braus G.H."/>
            <person name="Fischer R."/>
            <person name="Frisvad J.C."/>
            <person name="Goldman G.H."/>
            <person name="Houbraken J."/>
            <person name="Oakley B."/>
            <person name="Pocsi I."/>
            <person name="Scazzocchio C."/>
            <person name="Seiboth B."/>
            <person name="vanKuyk P.A."/>
            <person name="Wortman J."/>
            <person name="Dyer P.S."/>
            <person name="Grigoriev I.V."/>
        </authorList>
    </citation>
    <scope>NUCLEOTIDE SEQUENCE [LARGE SCALE GENOMIC DNA]</scope>
    <source>
        <strain evidence="3">CBS 106.47</strain>
    </source>
</reference>
<evidence type="ECO:0000313" key="3">
    <source>
        <dbReference type="Proteomes" id="UP000184063"/>
    </source>
</evidence>
<feature type="domain" description="Subtelomeric hrmA-associated cluster protein AFUB-079030/YDR124W-like helical bundle" evidence="1">
    <location>
        <begin position="77"/>
        <end position="188"/>
    </location>
</feature>
<evidence type="ECO:0000259" key="1">
    <source>
        <dbReference type="Pfam" id="PF11001"/>
    </source>
</evidence>